<evidence type="ECO:0000256" key="2">
    <source>
        <dbReference type="ARBA" id="ARBA00012438"/>
    </source>
</evidence>
<keyword evidence="8" id="KW-1185">Reference proteome</keyword>
<dbReference type="InterPro" id="IPR003594">
    <property type="entry name" value="HATPase_dom"/>
</dbReference>
<dbReference type="InterPro" id="IPR004358">
    <property type="entry name" value="Sig_transdc_His_kin-like_C"/>
</dbReference>
<organism evidence="7 8">
    <name type="scientific">Sphingobium rhizovicinum</name>
    <dbReference type="NCBI Taxonomy" id="432308"/>
    <lineage>
        <taxon>Bacteria</taxon>
        <taxon>Pseudomonadati</taxon>
        <taxon>Pseudomonadota</taxon>
        <taxon>Alphaproteobacteria</taxon>
        <taxon>Sphingomonadales</taxon>
        <taxon>Sphingomonadaceae</taxon>
        <taxon>Sphingobium</taxon>
    </lineage>
</organism>
<keyword evidence="3 4" id="KW-0597">Phosphoprotein</keyword>
<dbReference type="PRINTS" id="PR00344">
    <property type="entry name" value="BCTRLSENSOR"/>
</dbReference>
<reference evidence="8" key="1">
    <citation type="journal article" date="2019" name="Int. J. Syst. Evol. Microbiol.">
        <title>The Global Catalogue of Microorganisms (GCM) 10K type strain sequencing project: providing services to taxonomists for standard genome sequencing and annotation.</title>
        <authorList>
            <consortium name="The Broad Institute Genomics Platform"/>
            <consortium name="The Broad Institute Genome Sequencing Center for Infectious Disease"/>
            <person name="Wu L."/>
            <person name="Ma J."/>
        </authorList>
    </citation>
    <scope>NUCLEOTIDE SEQUENCE [LARGE SCALE GENOMIC DNA]</scope>
    <source>
        <strain evidence="8">CCM 7491</strain>
    </source>
</reference>
<dbReference type="PANTHER" id="PTHR43547">
    <property type="entry name" value="TWO-COMPONENT HISTIDINE KINASE"/>
    <property type="match status" value="1"/>
</dbReference>
<evidence type="ECO:0000256" key="4">
    <source>
        <dbReference type="PROSITE-ProRule" id="PRU00169"/>
    </source>
</evidence>
<dbReference type="SUPFAM" id="SSF52172">
    <property type="entry name" value="CheY-like"/>
    <property type="match status" value="1"/>
</dbReference>
<dbReference type="Gene3D" id="1.10.287.130">
    <property type="match status" value="1"/>
</dbReference>
<evidence type="ECO:0000256" key="1">
    <source>
        <dbReference type="ARBA" id="ARBA00000085"/>
    </source>
</evidence>
<dbReference type="PROSITE" id="PS50109">
    <property type="entry name" value="HIS_KIN"/>
    <property type="match status" value="1"/>
</dbReference>
<dbReference type="InterPro" id="IPR011006">
    <property type="entry name" value="CheY-like_superfamily"/>
</dbReference>
<proteinExistence type="predicted"/>
<dbReference type="InterPro" id="IPR003661">
    <property type="entry name" value="HisK_dim/P_dom"/>
</dbReference>
<accession>A0ABV7NIU1</accession>
<evidence type="ECO:0000259" key="5">
    <source>
        <dbReference type="PROSITE" id="PS50109"/>
    </source>
</evidence>
<name>A0ABV7NIU1_9SPHN</name>
<dbReference type="InterPro" id="IPR005467">
    <property type="entry name" value="His_kinase_dom"/>
</dbReference>
<dbReference type="RefSeq" id="WP_380798139.1">
    <property type="nucleotide sequence ID" value="NZ_JBHRVU010000005.1"/>
</dbReference>
<evidence type="ECO:0000256" key="3">
    <source>
        <dbReference type="ARBA" id="ARBA00022553"/>
    </source>
</evidence>
<dbReference type="Pfam" id="PF02518">
    <property type="entry name" value="HATPase_c"/>
    <property type="match status" value="1"/>
</dbReference>
<feature type="domain" description="Response regulatory" evidence="6">
    <location>
        <begin position="9"/>
        <end position="126"/>
    </location>
</feature>
<dbReference type="InterPro" id="IPR036890">
    <property type="entry name" value="HATPase_C_sf"/>
</dbReference>
<dbReference type="CDD" id="cd00082">
    <property type="entry name" value="HisKA"/>
    <property type="match status" value="1"/>
</dbReference>
<dbReference type="PROSITE" id="PS50110">
    <property type="entry name" value="RESPONSE_REGULATORY"/>
    <property type="match status" value="1"/>
</dbReference>
<feature type="domain" description="Histidine kinase" evidence="5">
    <location>
        <begin position="162"/>
        <end position="379"/>
    </location>
</feature>
<sequence>MTSEASPVQFLLVDDLEENLLALEALLQRDGLQCLKARSGEEALELLLVHDVALALLDVQMPGMNGFELAEFMRGNERARHIPIIFLTAGSADLQRRFRGYEAGAVDFIQKPIEADILRSKANVFFDLFEQRRQIMAQRDELATLAKALQGADRRKNEFLAILGHELRNPIMALGAGLHLLERREGTDAGRSIRGQMDRHVRHVSRLVEDLLDIARIDQGKISLSKERIMLQDALTFAVEASQPSIDAAGHRLTVDMPDAPVWMGADYTRIAQIISNLLNNAAKYTPPGGEIGLTVLARGDWIEVEVADNGIGIPADMQARIFDLFAQVRSKSHGAQEGLGIGLALVKQLVELHGGDIRLKASTPGSGSIFAVRFPMLVNC</sequence>
<keyword evidence="7" id="KW-0547">Nucleotide-binding</keyword>
<evidence type="ECO:0000313" key="8">
    <source>
        <dbReference type="Proteomes" id="UP001595681"/>
    </source>
</evidence>
<comment type="catalytic activity">
    <reaction evidence="1">
        <text>ATP + protein L-histidine = ADP + protein N-phospho-L-histidine.</text>
        <dbReference type="EC" id="2.7.13.3"/>
    </reaction>
</comment>
<feature type="modified residue" description="4-aspartylphosphate" evidence="4">
    <location>
        <position position="58"/>
    </location>
</feature>
<dbReference type="SUPFAM" id="SSF55874">
    <property type="entry name" value="ATPase domain of HSP90 chaperone/DNA topoisomerase II/histidine kinase"/>
    <property type="match status" value="1"/>
</dbReference>
<dbReference type="InterPro" id="IPR001789">
    <property type="entry name" value="Sig_transdc_resp-reg_receiver"/>
</dbReference>
<dbReference type="SMART" id="SM00387">
    <property type="entry name" value="HATPase_c"/>
    <property type="match status" value="1"/>
</dbReference>
<dbReference type="SMART" id="SM00388">
    <property type="entry name" value="HisKA"/>
    <property type="match status" value="1"/>
</dbReference>
<keyword evidence="7" id="KW-0067">ATP-binding</keyword>
<dbReference type="Proteomes" id="UP001595681">
    <property type="component" value="Unassembled WGS sequence"/>
</dbReference>
<dbReference type="EMBL" id="JBHRVU010000005">
    <property type="protein sequence ID" value="MFC3443406.1"/>
    <property type="molecule type" value="Genomic_DNA"/>
</dbReference>
<protein>
    <recommendedName>
        <fullName evidence="2">histidine kinase</fullName>
        <ecNumber evidence="2">2.7.13.3</ecNumber>
    </recommendedName>
</protein>
<dbReference type="PANTHER" id="PTHR43547:SF2">
    <property type="entry name" value="HYBRID SIGNAL TRANSDUCTION HISTIDINE KINASE C"/>
    <property type="match status" value="1"/>
</dbReference>
<dbReference type="EC" id="2.7.13.3" evidence="2"/>
<dbReference type="Gene3D" id="3.30.565.10">
    <property type="entry name" value="Histidine kinase-like ATPase, C-terminal domain"/>
    <property type="match status" value="1"/>
</dbReference>
<evidence type="ECO:0000313" key="7">
    <source>
        <dbReference type="EMBL" id="MFC3443406.1"/>
    </source>
</evidence>
<dbReference type="SMART" id="SM00448">
    <property type="entry name" value="REC"/>
    <property type="match status" value="1"/>
</dbReference>
<dbReference type="Gene3D" id="3.40.50.2300">
    <property type="match status" value="1"/>
</dbReference>
<dbReference type="GO" id="GO:0005524">
    <property type="term" value="F:ATP binding"/>
    <property type="evidence" value="ECO:0007669"/>
    <property type="project" value="UniProtKB-KW"/>
</dbReference>
<dbReference type="Pfam" id="PF00072">
    <property type="entry name" value="Response_reg"/>
    <property type="match status" value="1"/>
</dbReference>
<evidence type="ECO:0000259" key="6">
    <source>
        <dbReference type="PROSITE" id="PS50110"/>
    </source>
</evidence>
<dbReference type="Pfam" id="PF00512">
    <property type="entry name" value="HisKA"/>
    <property type="match status" value="1"/>
</dbReference>
<comment type="caution">
    <text evidence="7">The sequence shown here is derived from an EMBL/GenBank/DDBJ whole genome shotgun (WGS) entry which is preliminary data.</text>
</comment>
<gene>
    <name evidence="7" type="ORF">ACFOKF_19820</name>
</gene>